<evidence type="ECO:0000259" key="2">
    <source>
        <dbReference type="PROSITE" id="PS50830"/>
    </source>
</evidence>
<proteinExistence type="predicted"/>
<organism evidence="3 4">
    <name type="scientific">Pseudomonas triclosanedens</name>
    <dbReference type="NCBI Taxonomy" id="2961893"/>
    <lineage>
        <taxon>Bacteria</taxon>
        <taxon>Pseudomonadati</taxon>
        <taxon>Pseudomonadota</taxon>
        <taxon>Gammaproteobacteria</taxon>
        <taxon>Pseudomonadales</taxon>
        <taxon>Pseudomonadaceae</taxon>
        <taxon>Pseudomonas</taxon>
    </lineage>
</organism>
<feature type="chain" id="PRO_5045307513" evidence="1">
    <location>
        <begin position="19"/>
        <end position="151"/>
    </location>
</feature>
<dbReference type="RefSeq" id="WP_254473387.1">
    <property type="nucleotide sequence ID" value="NZ_CP113432.1"/>
</dbReference>
<keyword evidence="1" id="KW-0732">Signal</keyword>
<protein>
    <submittedName>
        <fullName evidence="3">Thermonuclease family protein</fullName>
    </submittedName>
</protein>
<keyword evidence="4" id="KW-1185">Reference proteome</keyword>
<dbReference type="PROSITE" id="PS50830">
    <property type="entry name" value="TNASE_3"/>
    <property type="match status" value="1"/>
</dbReference>
<evidence type="ECO:0000256" key="1">
    <source>
        <dbReference type="SAM" id="SignalP"/>
    </source>
</evidence>
<dbReference type="SMART" id="SM00318">
    <property type="entry name" value="SNc"/>
    <property type="match status" value="1"/>
</dbReference>
<dbReference type="InterPro" id="IPR016071">
    <property type="entry name" value="Staphylococal_nuclease_OB-fold"/>
</dbReference>
<name>A0ABY7A3W1_9PSED</name>
<evidence type="ECO:0000313" key="3">
    <source>
        <dbReference type="EMBL" id="WAI51788.1"/>
    </source>
</evidence>
<dbReference type="InterPro" id="IPR035437">
    <property type="entry name" value="SNase_OB-fold_sf"/>
</dbReference>
<dbReference type="Proteomes" id="UP001163624">
    <property type="component" value="Chromosome"/>
</dbReference>
<dbReference type="Gene3D" id="2.40.50.90">
    <property type="match status" value="1"/>
</dbReference>
<reference evidence="3" key="1">
    <citation type="submission" date="2022-11" db="EMBL/GenBank/DDBJ databases">
        <title>Pseudomonas triclosanedens sp. nov., a triclosan degrader isolated from activated sludge.</title>
        <authorList>
            <person name="Yin Y."/>
            <person name="Lu Z."/>
        </authorList>
    </citation>
    <scope>NUCLEOTIDE SEQUENCE</scope>
    <source>
        <strain evidence="3">ZM23</strain>
    </source>
</reference>
<dbReference type="Pfam" id="PF00565">
    <property type="entry name" value="SNase"/>
    <property type="match status" value="1"/>
</dbReference>
<dbReference type="SUPFAM" id="SSF50199">
    <property type="entry name" value="Staphylococcal nuclease"/>
    <property type="match status" value="1"/>
</dbReference>
<dbReference type="EMBL" id="CP113432">
    <property type="protein sequence ID" value="WAI51788.1"/>
    <property type="molecule type" value="Genomic_DNA"/>
</dbReference>
<feature type="domain" description="TNase-like" evidence="2">
    <location>
        <begin position="18"/>
        <end position="150"/>
    </location>
</feature>
<feature type="signal peptide" evidence="1">
    <location>
        <begin position="1"/>
        <end position="18"/>
    </location>
</feature>
<accession>A0ABY7A3W1</accession>
<gene>
    <name evidence="3" type="ORF">OU419_11245</name>
</gene>
<sequence length="151" mass="16554">MRFILPILLFSLPAAALAHEQCTVRAIENGEQLVCLGEDGTSRTVRLRGIEAPGEPFDQRASEALRQLALGKLASLHAPQKEADGTTRAAIWVEPADCPGCGQTLDVGRALLSVGLARWRQADRQGAEERGQYKFEEQQAQARHIGLWRTP</sequence>
<evidence type="ECO:0000313" key="4">
    <source>
        <dbReference type="Proteomes" id="UP001163624"/>
    </source>
</evidence>